<reference evidence="3" key="1">
    <citation type="submission" date="2011-07" db="EMBL/GenBank/DDBJ databases">
        <authorList>
            <consortium name="Caenorhabditis brenneri Sequencing and Analysis Consortium"/>
            <person name="Wilson R.K."/>
        </authorList>
    </citation>
    <scope>NUCLEOTIDE SEQUENCE [LARGE SCALE GENOMIC DNA]</scope>
    <source>
        <strain evidence="3">PB2801</strain>
    </source>
</reference>
<keyword evidence="3" id="KW-1185">Reference proteome</keyword>
<dbReference type="Proteomes" id="UP000008068">
    <property type="component" value="Unassembled WGS sequence"/>
</dbReference>
<gene>
    <name evidence="2" type="ORF">CAEBREN_07857</name>
</gene>
<proteinExistence type="predicted"/>
<dbReference type="EMBL" id="GL380275">
    <property type="protein sequence ID" value="EGT51736.1"/>
    <property type="molecule type" value="Genomic_DNA"/>
</dbReference>
<feature type="region of interest" description="Disordered" evidence="1">
    <location>
        <begin position="217"/>
        <end position="307"/>
    </location>
</feature>
<accession>G0PDI6</accession>
<name>G0PDI6_CAEBE</name>
<dbReference type="AlphaFoldDB" id="G0PDI6"/>
<dbReference type="InParanoid" id="G0PDI6"/>
<feature type="compositionally biased region" description="Basic and acidic residues" evidence="1">
    <location>
        <begin position="238"/>
        <end position="247"/>
    </location>
</feature>
<feature type="compositionally biased region" description="Polar residues" evidence="1">
    <location>
        <begin position="298"/>
        <end position="307"/>
    </location>
</feature>
<evidence type="ECO:0000313" key="2">
    <source>
        <dbReference type="EMBL" id="EGT51736.1"/>
    </source>
</evidence>
<dbReference type="HOGENOM" id="CLU_067410_0_0_1"/>
<organism evidence="3">
    <name type="scientific">Caenorhabditis brenneri</name>
    <name type="common">Nematode worm</name>
    <dbReference type="NCBI Taxonomy" id="135651"/>
    <lineage>
        <taxon>Eukaryota</taxon>
        <taxon>Metazoa</taxon>
        <taxon>Ecdysozoa</taxon>
        <taxon>Nematoda</taxon>
        <taxon>Chromadorea</taxon>
        <taxon>Rhabditida</taxon>
        <taxon>Rhabditina</taxon>
        <taxon>Rhabditomorpha</taxon>
        <taxon>Rhabditoidea</taxon>
        <taxon>Rhabditidae</taxon>
        <taxon>Peloderinae</taxon>
        <taxon>Caenorhabditis</taxon>
    </lineage>
</organism>
<sequence>MGKNNPTLLISNYGMEMSGGEPNQARNLPQDLPFGFNPRVPPPPLYQDVWNLNCVPLLFDSDQAGAPAPIRDQAPASEEIIIQDTYSQQSVQKTPTPYVLLPGINTLPGIKIFSRKNRPFPEPVHFYKLPEDQHASFNKYLHAPPEGYRHTLPPDPKIPKFGAPLLPKEPYIEPQYDVKEESFTQSIVDILFPEARSFWNREAQKPKPSILEFEAPLFPRQPQDGPNESHNILSPDFDSMHNIDTQEPKQNVPELGAPSSTRGPQEEPQDNAPSVDESPSQEIAQGVPNGDSEETEQLTRSNSKNEQYQCSNCKKFTKKIVGKKTKEPEHWICRICYFKDYNKKQPRYRTSTK</sequence>
<evidence type="ECO:0000313" key="3">
    <source>
        <dbReference type="Proteomes" id="UP000008068"/>
    </source>
</evidence>
<protein>
    <submittedName>
        <fullName evidence="2">Uncharacterized protein</fullName>
    </submittedName>
</protein>
<evidence type="ECO:0000256" key="1">
    <source>
        <dbReference type="SAM" id="MobiDB-lite"/>
    </source>
</evidence>